<feature type="region of interest" description="Disordered" evidence="1">
    <location>
        <begin position="66"/>
        <end position="102"/>
    </location>
</feature>
<dbReference type="AlphaFoldDB" id="A0A1Y2IMX1"/>
<proteinExistence type="predicted"/>
<evidence type="ECO:0000313" key="2">
    <source>
        <dbReference type="EMBL" id="OSD02459.1"/>
    </source>
</evidence>
<evidence type="ECO:0000256" key="1">
    <source>
        <dbReference type="SAM" id="MobiDB-lite"/>
    </source>
</evidence>
<feature type="compositionally biased region" description="Basic and acidic residues" evidence="1">
    <location>
        <begin position="66"/>
        <end position="79"/>
    </location>
</feature>
<dbReference type="Proteomes" id="UP000193067">
    <property type="component" value="Unassembled WGS sequence"/>
</dbReference>
<keyword evidence="3" id="KW-1185">Reference proteome</keyword>
<gene>
    <name evidence="2" type="ORF">PYCCODRAFT_404937</name>
</gene>
<sequence length="224" mass="24564">MRIASSAPGPTTSYSLRGAAALTVPLSAGRRRRRRQALPVAKYRRRGFVVCTYSLSRRDIRIREQDDGVDRSQRGEGRTKRNVKLQSSRSRPPRTVRAHGRDDALRISESCSSPCFERAQIMIPNASSCDGGSDVRVARAWCGCIARAMHCSWGRRFSSSESWPWVDLPGKADTYSSSVARRFGTTSREGLSPSPISDSTPALGLAGSRQCYRAEVALGNGARV</sequence>
<evidence type="ECO:0000313" key="3">
    <source>
        <dbReference type="Proteomes" id="UP000193067"/>
    </source>
</evidence>
<reference evidence="2 3" key="1">
    <citation type="journal article" date="2015" name="Biotechnol. Biofuels">
        <title>Enhanced degradation of softwood versus hardwood by the white-rot fungus Pycnoporus coccineus.</title>
        <authorList>
            <person name="Couturier M."/>
            <person name="Navarro D."/>
            <person name="Chevret D."/>
            <person name="Henrissat B."/>
            <person name="Piumi F."/>
            <person name="Ruiz-Duenas F.J."/>
            <person name="Martinez A.T."/>
            <person name="Grigoriev I.V."/>
            <person name="Riley R."/>
            <person name="Lipzen A."/>
            <person name="Berrin J.G."/>
            <person name="Master E.R."/>
            <person name="Rosso M.N."/>
        </authorList>
    </citation>
    <scope>NUCLEOTIDE SEQUENCE [LARGE SCALE GENOMIC DNA]</scope>
    <source>
        <strain evidence="2 3">BRFM310</strain>
    </source>
</reference>
<protein>
    <submittedName>
        <fullName evidence="2">Uncharacterized protein</fullName>
    </submittedName>
</protein>
<name>A0A1Y2IMX1_TRAC3</name>
<accession>A0A1Y2IMX1</accession>
<dbReference type="EMBL" id="KZ084105">
    <property type="protein sequence ID" value="OSD02459.1"/>
    <property type="molecule type" value="Genomic_DNA"/>
</dbReference>
<organism evidence="2 3">
    <name type="scientific">Trametes coccinea (strain BRFM310)</name>
    <name type="common">Pycnoporus coccineus</name>
    <dbReference type="NCBI Taxonomy" id="1353009"/>
    <lineage>
        <taxon>Eukaryota</taxon>
        <taxon>Fungi</taxon>
        <taxon>Dikarya</taxon>
        <taxon>Basidiomycota</taxon>
        <taxon>Agaricomycotina</taxon>
        <taxon>Agaricomycetes</taxon>
        <taxon>Polyporales</taxon>
        <taxon>Polyporaceae</taxon>
        <taxon>Trametes</taxon>
    </lineage>
</organism>